<dbReference type="AlphaFoldDB" id="G7DUX7"/>
<reference evidence="4 5" key="1">
    <citation type="journal article" date="2011" name="J. Gen. Appl. Microbiol.">
        <title>Draft genome sequencing of the enigmatic basidiomycete Mixia osmundae.</title>
        <authorList>
            <person name="Nishida H."/>
            <person name="Nagatsuka Y."/>
            <person name="Sugiyama J."/>
        </authorList>
    </citation>
    <scope>NUCLEOTIDE SEQUENCE [LARGE SCALE GENOMIC DNA]</scope>
    <source>
        <strain evidence="5">CBS 9802 / IAM 14324 / JCM 22182 / KY 12970</strain>
    </source>
</reference>
<evidence type="ECO:0000313" key="5">
    <source>
        <dbReference type="Proteomes" id="UP000009131"/>
    </source>
</evidence>
<proteinExistence type="predicted"/>
<feature type="domain" description="Glutaredoxin" evidence="3">
    <location>
        <begin position="38"/>
        <end position="103"/>
    </location>
</feature>
<dbReference type="PANTHER" id="PTHR45694">
    <property type="entry name" value="GLUTAREDOXIN 2"/>
    <property type="match status" value="1"/>
</dbReference>
<dbReference type="eggNOG" id="KOG1752">
    <property type="taxonomic scope" value="Eukaryota"/>
</dbReference>
<dbReference type="GO" id="GO:0034599">
    <property type="term" value="P:cellular response to oxidative stress"/>
    <property type="evidence" value="ECO:0007669"/>
    <property type="project" value="TreeGrafter"/>
</dbReference>
<dbReference type="PRINTS" id="PR00160">
    <property type="entry name" value="GLUTAREDOXIN"/>
</dbReference>
<evidence type="ECO:0000256" key="1">
    <source>
        <dbReference type="ARBA" id="ARBA00023157"/>
    </source>
</evidence>
<dbReference type="CDD" id="cd03419">
    <property type="entry name" value="GRX_GRXh_1_2_like"/>
    <property type="match status" value="1"/>
</dbReference>
<dbReference type="RefSeq" id="XP_014565967.1">
    <property type="nucleotide sequence ID" value="XM_014710481.1"/>
</dbReference>
<evidence type="ECO:0000259" key="3">
    <source>
        <dbReference type="Pfam" id="PF00462"/>
    </source>
</evidence>
<dbReference type="HOGENOM" id="CLU_026126_7_2_1"/>
<dbReference type="InterPro" id="IPR011767">
    <property type="entry name" value="GLR_AS"/>
</dbReference>
<dbReference type="EMBL" id="BABT02000032">
    <property type="protein sequence ID" value="GAA94387.1"/>
    <property type="molecule type" value="Genomic_DNA"/>
</dbReference>
<dbReference type="Gene3D" id="3.40.30.10">
    <property type="entry name" value="Glutaredoxin"/>
    <property type="match status" value="1"/>
</dbReference>
<evidence type="ECO:0000313" key="4">
    <source>
        <dbReference type="EMBL" id="GAA94387.1"/>
    </source>
</evidence>
<dbReference type="STRING" id="764103.G7DUX7"/>
<dbReference type="GO" id="GO:0015038">
    <property type="term" value="F:glutathione disulfide oxidoreductase activity"/>
    <property type="evidence" value="ECO:0007669"/>
    <property type="project" value="TreeGrafter"/>
</dbReference>
<dbReference type="InterPro" id="IPR002109">
    <property type="entry name" value="Glutaredoxin"/>
</dbReference>
<dbReference type="InterPro" id="IPR036249">
    <property type="entry name" value="Thioredoxin-like_sf"/>
</dbReference>
<dbReference type="Proteomes" id="UP000009131">
    <property type="component" value="Unassembled WGS sequence"/>
</dbReference>
<organism evidence="4 5">
    <name type="scientific">Mixia osmundae (strain CBS 9802 / IAM 14324 / JCM 22182 / KY 12970)</name>
    <dbReference type="NCBI Taxonomy" id="764103"/>
    <lineage>
        <taxon>Eukaryota</taxon>
        <taxon>Fungi</taxon>
        <taxon>Dikarya</taxon>
        <taxon>Basidiomycota</taxon>
        <taxon>Pucciniomycotina</taxon>
        <taxon>Mixiomycetes</taxon>
        <taxon>Mixiales</taxon>
        <taxon>Mixiaceae</taxon>
        <taxon>Mixia</taxon>
    </lineage>
</organism>
<keyword evidence="2" id="KW-0676">Redox-active center</keyword>
<comment type="caution">
    <text evidence="4">The sequence shown here is derived from an EMBL/GenBank/DDBJ whole genome shotgun (WGS) entry which is preliminary data.</text>
</comment>
<evidence type="ECO:0000256" key="2">
    <source>
        <dbReference type="ARBA" id="ARBA00023284"/>
    </source>
</evidence>
<dbReference type="InParanoid" id="G7DUX7"/>
<dbReference type="SUPFAM" id="SSF52833">
    <property type="entry name" value="Thioredoxin-like"/>
    <property type="match status" value="1"/>
</dbReference>
<dbReference type="PANTHER" id="PTHR45694:SF18">
    <property type="entry name" value="GLUTAREDOXIN-1-RELATED"/>
    <property type="match status" value="1"/>
</dbReference>
<protein>
    <recommendedName>
        <fullName evidence="3">Glutaredoxin domain-containing protein</fullName>
    </recommendedName>
</protein>
<accession>G7DUX7</accession>
<name>G7DUX7_MIXOS</name>
<reference evidence="4 5" key="2">
    <citation type="journal article" date="2012" name="Open Biol.">
        <title>Characteristics of nucleosomes and linker DNA regions on the genome of the basidiomycete Mixia osmundae revealed by mono- and dinucleosome mapping.</title>
        <authorList>
            <person name="Nishida H."/>
            <person name="Kondo S."/>
            <person name="Matsumoto T."/>
            <person name="Suzuki Y."/>
            <person name="Yoshikawa H."/>
            <person name="Taylor T.D."/>
            <person name="Sugiyama J."/>
        </authorList>
    </citation>
    <scope>NUCLEOTIDE SEQUENCE [LARGE SCALE GENOMIC DNA]</scope>
    <source>
        <strain evidence="5">CBS 9802 / IAM 14324 / JCM 22182 / KY 12970</strain>
    </source>
</reference>
<dbReference type="InterPro" id="IPR014025">
    <property type="entry name" value="Glutaredoxin_subgr"/>
</dbReference>
<dbReference type="GO" id="GO:0005737">
    <property type="term" value="C:cytoplasm"/>
    <property type="evidence" value="ECO:0007669"/>
    <property type="project" value="TreeGrafter"/>
</dbReference>
<keyword evidence="5" id="KW-1185">Reference proteome</keyword>
<sequence>MSHIVTAVKRFFVAPSATPEEMAAIAKRVDSMIESAPIAVFSKSYCPYCVKAKKILSDKGQSANMKVLELDHDPAGDAIQTYLAKKQGVGRVTVPQIYISTHLVGGCSDLTALSTAQLDKMLAGLPKL</sequence>
<dbReference type="OMA" id="YACYELD"/>
<dbReference type="OrthoDB" id="418495at2759"/>
<gene>
    <name evidence="4" type="primary">Mo01038</name>
    <name evidence="4" type="ORF">E5Q_01038</name>
</gene>
<keyword evidence="1" id="KW-1015">Disulfide bond</keyword>
<dbReference type="PROSITE" id="PS51354">
    <property type="entry name" value="GLUTAREDOXIN_2"/>
    <property type="match status" value="1"/>
</dbReference>
<dbReference type="PROSITE" id="PS00195">
    <property type="entry name" value="GLUTAREDOXIN_1"/>
    <property type="match status" value="1"/>
</dbReference>
<dbReference type="Pfam" id="PF00462">
    <property type="entry name" value="Glutaredoxin"/>
    <property type="match status" value="1"/>
</dbReference>